<comment type="caution">
    <text evidence="2">The sequence shown here is derived from an EMBL/GenBank/DDBJ whole genome shotgun (WGS) entry which is preliminary data.</text>
</comment>
<gene>
    <name evidence="2" type="ORF">L345_12815</name>
</gene>
<dbReference type="AlphaFoldDB" id="V8NHI4"/>
<reference evidence="2 3" key="1">
    <citation type="journal article" date="2013" name="Proc. Natl. Acad. Sci. U.S.A.">
        <title>The king cobra genome reveals dynamic gene evolution and adaptation in the snake venom system.</title>
        <authorList>
            <person name="Vonk F.J."/>
            <person name="Casewell N.R."/>
            <person name="Henkel C.V."/>
            <person name="Heimberg A.M."/>
            <person name="Jansen H.J."/>
            <person name="McCleary R.J."/>
            <person name="Kerkkamp H.M."/>
            <person name="Vos R.A."/>
            <person name="Guerreiro I."/>
            <person name="Calvete J.J."/>
            <person name="Wuster W."/>
            <person name="Woods A.E."/>
            <person name="Logan J.M."/>
            <person name="Harrison R.A."/>
            <person name="Castoe T.A."/>
            <person name="de Koning A.P."/>
            <person name="Pollock D.D."/>
            <person name="Yandell M."/>
            <person name="Calderon D."/>
            <person name="Renjifo C."/>
            <person name="Currier R.B."/>
            <person name="Salgado D."/>
            <person name="Pla D."/>
            <person name="Sanz L."/>
            <person name="Hyder A.S."/>
            <person name="Ribeiro J.M."/>
            <person name="Arntzen J.W."/>
            <person name="van den Thillart G.E."/>
            <person name="Boetzer M."/>
            <person name="Pirovano W."/>
            <person name="Dirks R.P."/>
            <person name="Spaink H.P."/>
            <person name="Duboule D."/>
            <person name="McGlinn E."/>
            <person name="Kini R.M."/>
            <person name="Richardson M.K."/>
        </authorList>
    </citation>
    <scope>NUCLEOTIDE SEQUENCE</scope>
    <source>
        <tissue evidence="2">Blood</tissue>
    </source>
</reference>
<sequence length="112" mass="12761">MTQLGYIISARREGGGCAGRQGGRRKMRRTMGRKKRRRQEEETGGGGGKQWGPWCSLILVVPQHIFRQKKLGKLDNLAAHAWLRASLELRVKSRNNREADIRTNPSSKHTLR</sequence>
<protein>
    <submittedName>
        <fullName evidence="2">Uncharacterized protein</fullName>
    </submittedName>
</protein>
<dbReference type="Proteomes" id="UP000018936">
    <property type="component" value="Unassembled WGS sequence"/>
</dbReference>
<feature type="compositionally biased region" description="Basic residues" evidence="1">
    <location>
        <begin position="22"/>
        <end position="37"/>
    </location>
</feature>
<dbReference type="EMBL" id="AZIM01003909">
    <property type="protein sequence ID" value="ETE61436.1"/>
    <property type="molecule type" value="Genomic_DNA"/>
</dbReference>
<evidence type="ECO:0000313" key="2">
    <source>
        <dbReference type="EMBL" id="ETE61436.1"/>
    </source>
</evidence>
<name>V8NHI4_OPHHA</name>
<feature type="region of interest" description="Disordered" evidence="1">
    <location>
        <begin position="93"/>
        <end position="112"/>
    </location>
</feature>
<evidence type="ECO:0000313" key="3">
    <source>
        <dbReference type="Proteomes" id="UP000018936"/>
    </source>
</evidence>
<evidence type="ECO:0000256" key="1">
    <source>
        <dbReference type="SAM" id="MobiDB-lite"/>
    </source>
</evidence>
<accession>V8NHI4</accession>
<feature type="compositionally biased region" description="Polar residues" evidence="1">
    <location>
        <begin position="103"/>
        <end position="112"/>
    </location>
</feature>
<organism evidence="2 3">
    <name type="scientific">Ophiophagus hannah</name>
    <name type="common">King cobra</name>
    <name type="synonym">Naja hannah</name>
    <dbReference type="NCBI Taxonomy" id="8665"/>
    <lineage>
        <taxon>Eukaryota</taxon>
        <taxon>Metazoa</taxon>
        <taxon>Chordata</taxon>
        <taxon>Craniata</taxon>
        <taxon>Vertebrata</taxon>
        <taxon>Euteleostomi</taxon>
        <taxon>Lepidosauria</taxon>
        <taxon>Squamata</taxon>
        <taxon>Bifurcata</taxon>
        <taxon>Unidentata</taxon>
        <taxon>Episquamata</taxon>
        <taxon>Toxicofera</taxon>
        <taxon>Serpentes</taxon>
        <taxon>Colubroidea</taxon>
        <taxon>Elapidae</taxon>
        <taxon>Elapinae</taxon>
        <taxon>Ophiophagus</taxon>
    </lineage>
</organism>
<keyword evidence="3" id="KW-1185">Reference proteome</keyword>
<feature type="non-terminal residue" evidence="2">
    <location>
        <position position="1"/>
    </location>
</feature>
<feature type="region of interest" description="Disordered" evidence="1">
    <location>
        <begin position="1"/>
        <end position="52"/>
    </location>
</feature>
<proteinExistence type="predicted"/>